<evidence type="ECO:0000259" key="5">
    <source>
        <dbReference type="Pfam" id="PF14870"/>
    </source>
</evidence>
<dbReference type="InterPro" id="IPR015943">
    <property type="entry name" value="WD40/YVTN_repeat-like_dom_sf"/>
</dbReference>
<evidence type="ECO:0000256" key="2">
    <source>
        <dbReference type="ARBA" id="ARBA00022737"/>
    </source>
</evidence>
<reference evidence="7 8" key="1">
    <citation type="submission" date="2023-12" db="EMBL/GenBank/DDBJ databases">
        <title>Novel species of the genus Arcicella isolated from rivers.</title>
        <authorList>
            <person name="Lu H."/>
        </authorList>
    </citation>
    <scope>NUCLEOTIDE SEQUENCE [LARGE SCALE GENOMIC DNA]</scope>
    <source>
        <strain evidence="7 8">LMG 21963</strain>
    </source>
</reference>
<keyword evidence="1" id="KW-0602">Photosynthesis</keyword>
<dbReference type="EMBL" id="JAYFUL010000001">
    <property type="protein sequence ID" value="MEA5256430.1"/>
    <property type="molecule type" value="Genomic_DNA"/>
</dbReference>
<dbReference type="SUPFAM" id="SSF50939">
    <property type="entry name" value="Sialidases"/>
    <property type="match status" value="1"/>
</dbReference>
<dbReference type="InterPro" id="IPR031778">
    <property type="entry name" value="Sortilin_N"/>
</dbReference>
<dbReference type="PANTHER" id="PTHR47199:SF2">
    <property type="entry name" value="PHOTOSYSTEM II STABILITY_ASSEMBLY FACTOR HCF136, CHLOROPLASTIC"/>
    <property type="match status" value="1"/>
</dbReference>
<dbReference type="SUPFAM" id="SSF110296">
    <property type="entry name" value="Oligoxyloglucan reducing end-specific cellobiohydrolase"/>
    <property type="match status" value="1"/>
</dbReference>
<proteinExistence type="predicted"/>
<keyword evidence="3" id="KW-0604">Photosystem II</keyword>
<dbReference type="InterPro" id="IPR036278">
    <property type="entry name" value="Sialidase_sf"/>
</dbReference>
<sequence>MTTLKYFTSSLLLILVSIHTHAQWLKQNINTDASFRAVHAVSDKIVWMGGSKGTFIKTIDGGKTWEVKQVPEAEKLDFRDIHAFDANKAILMSAGEAEKGNAKIYRTEDGGKSWNIVYQTNEKGVFFDGIDFWDKQNGIAFSDPINGHFFIIKTKDSGKTWTPINPENIPTNQEGEAAFAASGTSLIVSGKSNVYICTGGAKNSRIFRSTDQGNNWEVINTTMSASQASGLFGMRFWDTNHGIAVGGDYLEVNKAIPNVLLTSDGGKTWVDAPQTNPAGLKEGVAIYKKKILIAVGPSGTSYSKDFGKSWKAIDTSAFHAISIMGNGIWAVGGRGNIAKLDTSLLEKE</sequence>
<accession>A0ABU5QHK1</accession>
<keyword evidence="8" id="KW-1185">Reference proteome</keyword>
<evidence type="ECO:0000256" key="3">
    <source>
        <dbReference type="ARBA" id="ARBA00023276"/>
    </source>
</evidence>
<dbReference type="Pfam" id="PF14870">
    <property type="entry name" value="PSII_BNR"/>
    <property type="match status" value="1"/>
</dbReference>
<dbReference type="Pfam" id="PF15902">
    <property type="entry name" value="Sortilin-Vps10"/>
    <property type="match status" value="1"/>
</dbReference>
<dbReference type="CDD" id="cd15482">
    <property type="entry name" value="Sialidase_non-viral"/>
    <property type="match status" value="1"/>
</dbReference>
<evidence type="ECO:0000313" key="8">
    <source>
        <dbReference type="Proteomes" id="UP001304671"/>
    </source>
</evidence>
<comment type="caution">
    <text evidence="7">The sequence shown here is derived from an EMBL/GenBank/DDBJ whole genome shotgun (WGS) entry which is preliminary data.</text>
</comment>
<evidence type="ECO:0000256" key="1">
    <source>
        <dbReference type="ARBA" id="ARBA00022531"/>
    </source>
</evidence>
<gene>
    <name evidence="7" type="ORF">VB264_01460</name>
</gene>
<dbReference type="RefSeq" id="WP_323246223.1">
    <property type="nucleotide sequence ID" value="NZ_JAYFUL010000001.1"/>
</dbReference>
<name>A0ABU5QHK1_9BACT</name>
<protein>
    <submittedName>
        <fullName evidence="7">Oxidoreductase</fullName>
    </submittedName>
</protein>
<dbReference type="Gene3D" id="2.130.10.10">
    <property type="entry name" value="YVTN repeat-like/Quinoprotein amine dehydrogenase"/>
    <property type="match status" value="3"/>
</dbReference>
<keyword evidence="2" id="KW-0677">Repeat</keyword>
<keyword evidence="4" id="KW-0732">Signal</keyword>
<feature type="chain" id="PRO_5047298661" evidence="4">
    <location>
        <begin position="23"/>
        <end position="348"/>
    </location>
</feature>
<organism evidence="7 8">
    <name type="scientific">Arcicella aquatica</name>
    <dbReference type="NCBI Taxonomy" id="217141"/>
    <lineage>
        <taxon>Bacteria</taxon>
        <taxon>Pseudomonadati</taxon>
        <taxon>Bacteroidota</taxon>
        <taxon>Cytophagia</taxon>
        <taxon>Cytophagales</taxon>
        <taxon>Flectobacillaceae</taxon>
        <taxon>Arcicella</taxon>
    </lineage>
</organism>
<evidence type="ECO:0000256" key="4">
    <source>
        <dbReference type="SAM" id="SignalP"/>
    </source>
</evidence>
<feature type="signal peptide" evidence="4">
    <location>
        <begin position="1"/>
        <end position="22"/>
    </location>
</feature>
<feature type="domain" description="Sortilin N-terminal" evidence="6">
    <location>
        <begin position="103"/>
        <end position="223"/>
    </location>
</feature>
<evidence type="ECO:0000259" key="6">
    <source>
        <dbReference type="Pfam" id="PF15902"/>
    </source>
</evidence>
<dbReference type="Proteomes" id="UP001304671">
    <property type="component" value="Unassembled WGS sequence"/>
</dbReference>
<dbReference type="InterPro" id="IPR028203">
    <property type="entry name" value="PSII_CF48-like_dom"/>
</dbReference>
<dbReference type="PANTHER" id="PTHR47199">
    <property type="entry name" value="PHOTOSYSTEM II STABILITY/ASSEMBLY FACTOR HCF136, CHLOROPLASTIC"/>
    <property type="match status" value="1"/>
</dbReference>
<feature type="domain" description="Photosynthesis system II assembly factor Ycf48/Hcf136-like" evidence="5">
    <location>
        <begin position="19"/>
        <end position="79"/>
    </location>
</feature>
<evidence type="ECO:0000313" key="7">
    <source>
        <dbReference type="EMBL" id="MEA5256430.1"/>
    </source>
</evidence>